<dbReference type="GO" id="GO:0047499">
    <property type="term" value="F:calcium-independent phospholipase A2 activity"/>
    <property type="evidence" value="ECO:0007669"/>
    <property type="project" value="TreeGrafter"/>
</dbReference>
<feature type="short sequence motif" description="DGA/G" evidence="4">
    <location>
        <begin position="687"/>
        <end position="689"/>
    </location>
</feature>
<feature type="region of interest" description="Disordered" evidence="5">
    <location>
        <begin position="717"/>
        <end position="742"/>
    </location>
</feature>
<keyword evidence="1 4" id="KW-0378">Hydrolase</keyword>
<dbReference type="AlphaFoldDB" id="L2G8U1"/>
<dbReference type="HOGENOM" id="CLU_003059_1_1_1"/>
<reference evidence="7" key="1">
    <citation type="submission" date="2012-08" db="EMBL/GenBank/DDBJ databases">
        <title>Genome analysis of Colletotrichum orbiculare and Colletotrichum fructicola.</title>
        <authorList>
            <person name="Gan P.H.P."/>
            <person name="Ikeda K."/>
            <person name="Irieda H."/>
            <person name="Narusaka M."/>
            <person name="O'Connell R.J."/>
            <person name="Narusaka Y."/>
            <person name="Takano Y."/>
            <person name="Kubo Y."/>
            <person name="Shirasu K."/>
        </authorList>
    </citation>
    <scope>NUCLEOTIDE SEQUENCE</scope>
    <source>
        <strain evidence="7">Nara gc5</strain>
    </source>
</reference>
<dbReference type="GO" id="GO:0046486">
    <property type="term" value="P:glycerolipid metabolic process"/>
    <property type="evidence" value="ECO:0007669"/>
    <property type="project" value="UniProtKB-ARBA"/>
</dbReference>
<evidence type="ECO:0000256" key="3">
    <source>
        <dbReference type="ARBA" id="ARBA00023098"/>
    </source>
</evidence>
<name>L2G8U1_COLFN</name>
<dbReference type="Gene3D" id="3.40.1090.10">
    <property type="entry name" value="Cytosolic phospholipase A2 catalytic domain"/>
    <property type="match status" value="1"/>
</dbReference>
<evidence type="ECO:0000256" key="1">
    <source>
        <dbReference type="ARBA" id="ARBA00022801"/>
    </source>
</evidence>
<dbReference type="GO" id="GO:0019369">
    <property type="term" value="P:arachidonate metabolic process"/>
    <property type="evidence" value="ECO:0007669"/>
    <property type="project" value="TreeGrafter"/>
</dbReference>
<dbReference type="PANTHER" id="PTHR24185">
    <property type="entry name" value="CALCIUM-INDEPENDENT PHOSPHOLIPASE A2-GAMMA"/>
    <property type="match status" value="1"/>
</dbReference>
<feature type="active site" description="Nucleophile" evidence="4">
    <location>
        <position position="528"/>
    </location>
</feature>
<dbReference type="STRING" id="1213859.L2G8U1"/>
<feature type="non-terminal residue" evidence="7">
    <location>
        <position position="956"/>
    </location>
</feature>
<evidence type="ECO:0000313" key="7">
    <source>
        <dbReference type="EMBL" id="ELA34800.1"/>
    </source>
</evidence>
<evidence type="ECO:0000259" key="6">
    <source>
        <dbReference type="PROSITE" id="PS51635"/>
    </source>
</evidence>
<gene>
    <name evidence="7" type="ORF">CGGC5_5386</name>
</gene>
<dbReference type="InterPro" id="IPR002641">
    <property type="entry name" value="PNPLA_dom"/>
</dbReference>
<keyword evidence="2 4" id="KW-0442">Lipid degradation</keyword>
<dbReference type="GO" id="GO:0016020">
    <property type="term" value="C:membrane"/>
    <property type="evidence" value="ECO:0007669"/>
    <property type="project" value="TreeGrafter"/>
</dbReference>
<dbReference type="SUPFAM" id="SSF52151">
    <property type="entry name" value="FabD/lysophospholipase-like"/>
    <property type="match status" value="1"/>
</dbReference>
<keyword evidence="3 4" id="KW-0443">Lipid metabolism</keyword>
<feature type="short sequence motif" description="GXGXXG" evidence="4">
    <location>
        <begin position="489"/>
        <end position="494"/>
    </location>
</feature>
<dbReference type="EMBL" id="KB020597">
    <property type="protein sequence ID" value="ELA34800.1"/>
    <property type="molecule type" value="Genomic_DNA"/>
</dbReference>
<evidence type="ECO:0000256" key="5">
    <source>
        <dbReference type="SAM" id="MobiDB-lite"/>
    </source>
</evidence>
<dbReference type="PANTHER" id="PTHR24185:SF1">
    <property type="entry name" value="CALCIUM-INDEPENDENT PHOSPHOLIPASE A2-GAMMA"/>
    <property type="match status" value="1"/>
</dbReference>
<dbReference type="PROSITE" id="PS51635">
    <property type="entry name" value="PNPLA"/>
    <property type="match status" value="1"/>
</dbReference>
<feature type="active site" description="Proton acceptor" evidence="4">
    <location>
        <position position="687"/>
    </location>
</feature>
<dbReference type="Pfam" id="PF01734">
    <property type="entry name" value="Patatin"/>
    <property type="match status" value="1"/>
</dbReference>
<evidence type="ECO:0000256" key="4">
    <source>
        <dbReference type="PROSITE-ProRule" id="PRU01161"/>
    </source>
</evidence>
<feature type="domain" description="PNPLA" evidence="6">
    <location>
        <begin position="485"/>
        <end position="701"/>
    </location>
</feature>
<organism evidence="7">
    <name type="scientific">Colletotrichum fructicola (strain Nara gc5)</name>
    <name type="common">Anthracnose fungus</name>
    <name type="synonym">Colletotrichum gloeosporioides (strain Nara gc5)</name>
    <dbReference type="NCBI Taxonomy" id="1213859"/>
    <lineage>
        <taxon>Eukaryota</taxon>
        <taxon>Fungi</taxon>
        <taxon>Dikarya</taxon>
        <taxon>Ascomycota</taxon>
        <taxon>Pezizomycotina</taxon>
        <taxon>Sordariomycetes</taxon>
        <taxon>Hypocreomycetidae</taxon>
        <taxon>Glomerellales</taxon>
        <taxon>Glomerellaceae</taxon>
        <taxon>Colletotrichum</taxon>
        <taxon>Colletotrichum gloeosporioides species complex</taxon>
    </lineage>
</organism>
<protein>
    <submittedName>
        <fullName evidence="7">Patatin-like serine</fullName>
    </submittedName>
</protein>
<feature type="short sequence motif" description="GXSXG" evidence="4">
    <location>
        <begin position="526"/>
        <end position="530"/>
    </location>
</feature>
<accession>L2G8U1</accession>
<dbReference type="GO" id="GO:0016042">
    <property type="term" value="P:lipid catabolic process"/>
    <property type="evidence" value="ECO:0007669"/>
    <property type="project" value="UniProtKB-UniRule"/>
</dbReference>
<dbReference type="InterPro" id="IPR016035">
    <property type="entry name" value="Acyl_Trfase/lysoPLipase"/>
</dbReference>
<sequence>MRSQQDSCWLQLRRRNHVHTVSSTPLLAERLEGNRGYPSLFCCIGSKGKDAALRWLATSKPARRTFGDVHLHVDRQAGDVTTERPLLYADIVVEEDSLDVPVSNSIGDHLKHDVDTYCLAPVSAYAGVLGILTDVVCVFLPDSAALDMVAKVVASWSPNQHEDSLPLPRLVVIVKTSPGQNQDKIRSQLLDAMRRKTAAKMLEARFSAVGVYALPVGVDISAEYQYGRLRDHMKSESDIVRRHRIANSLLFNSRHFATLAESAYASYVNGQPFDIVRATRARNPVPRKMQHSMERFIRRFANEEAALATFVLPHVASAMMLDAFPPGMHSLSLPSPVVYARTRADLPEFAPEQVYRSLYKTVFVGALAALGMPKKYEAILRSIIARRPRRTWTDAGRVEGQHKFMRAYARRWRNIYSDRDCLVCLCRTPEYALACGHAVCAVDARRFGEKTGPDSFVINACPLCFRSVGTLQYRVKPKTKGINVLSIDGGGVRGIIPLQILQLLEKRLSSFLPNFPVQNHFDLIVGTSSGGLIALGAVMKDFSVSCCMNMLRNMSASVFRPRLPLPGWLQGRALRLLTIYLFGSLYPSESIDTFLRNALGDKKLLDHCAATARGAKVAVTASGVPRGGYLLSNYNGAGSNEHRGTCQHIRATGPPDRASVYDAARATTAAPGVFWPHSVPRVGKLQDGAICGENCPKRTALCESRSLWPGARRGVTLSTGRTDARPTSPVSPITAQAPKRAGRPSGVFDTLRGYVSSLFHAVDSFMDGEAAYDRCTLEDRPALMDGKKDFRCNLRLEGPVPALDDLDAVEDLRSQTSAAFQGGEQIDAVTRVLLSTLFYFELTARPMKNRSSTTCVGRIVCNLDPGTDLHHLIMSLAGGGAEFFVQGVVVPLQRKSVNYRNTRFQQSIQLNVRDLDAEFPIALRVSGLGCAWGPAAVDALLFRADGPADEKPVQYD</sequence>
<proteinExistence type="predicted"/>
<evidence type="ECO:0000256" key="2">
    <source>
        <dbReference type="ARBA" id="ARBA00022963"/>
    </source>
</evidence>